<dbReference type="SMART" id="SM00895">
    <property type="entry name" value="FCD"/>
    <property type="match status" value="1"/>
</dbReference>
<dbReference type="InterPro" id="IPR011711">
    <property type="entry name" value="GntR_C"/>
</dbReference>
<reference evidence="6 7" key="1">
    <citation type="submission" date="2020-03" db="EMBL/GenBank/DDBJ databases">
        <title>WGS of the type strain of Planosporangium spp.</title>
        <authorList>
            <person name="Thawai C."/>
        </authorList>
    </citation>
    <scope>NUCLEOTIDE SEQUENCE [LARGE SCALE GENOMIC DNA]</scope>
    <source>
        <strain evidence="6 7">TBRC 5610</strain>
    </source>
</reference>
<gene>
    <name evidence="6" type="ORF">HC031_26435</name>
</gene>
<proteinExistence type="predicted"/>
<dbReference type="SMART" id="SM00345">
    <property type="entry name" value="HTH_GNTR"/>
    <property type="match status" value="1"/>
</dbReference>
<dbReference type="Gene3D" id="1.10.10.10">
    <property type="entry name" value="Winged helix-like DNA-binding domain superfamily/Winged helix DNA-binding domain"/>
    <property type="match status" value="1"/>
</dbReference>
<evidence type="ECO:0000259" key="5">
    <source>
        <dbReference type="PROSITE" id="PS50949"/>
    </source>
</evidence>
<evidence type="ECO:0000313" key="6">
    <source>
        <dbReference type="EMBL" id="NJC73229.1"/>
    </source>
</evidence>
<evidence type="ECO:0000256" key="2">
    <source>
        <dbReference type="ARBA" id="ARBA00023125"/>
    </source>
</evidence>
<dbReference type="InterPro" id="IPR036390">
    <property type="entry name" value="WH_DNA-bd_sf"/>
</dbReference>
<dbReference type="SUPFAM" id="SSF48008">
    <property type="entry name" value="GntR ligand-binding domain-like"/>
    <property type="match status" value="1"/>
</dbReference>
<keyword evidence="3" id="KW-0804">Transcription</keyword>
<dbReference type="PANTHER" id="PTHR43537">
    <property type="entry name" value="TRANSCRIPTIONAL REGULATOR, GNTR FAMILY"/>
    <property type="match status" value="1"/>
</dbReference>
<dbReference type="PANTHER" id="PTHR43537:SF45">
    <property type="entry name" value="GNTR FAMILY REGULATORY PROTEIN"/>
    <property type="match status" value="1"/>
</dbReference>
<dbReference type="EMBL" id="JAATVY010000027">
    <property type="protein sequence ID" value="NJC73229.1"/>
    <property type="molecule type" value="Genomic_DNA"/>
</dbReference>
<evidence type="ECO:0000313" key="7">
    <source>
        <dbReference type="Proteomes" id="UP000722989"/>
    </source>
</evidence>
<dbReference type="Gene3D" id="1.20.120.530">
    <property type="entry name" value="GntR ligand-binding domain-like"/>
    <property type="match status" value="1"/>
</dbReference>
<protein>
    <submittedName>
        <fullName evidence="6">GntR family transcriptional regulator</fullName>
    </submittedName>
</protein>
<feature type="compositionally biased region" description="Polar residues" evidence="4">
    <location>
        <begin position="215"/>
        <end position="226"/>
    </location>
</feature>
<keyword evidence="7" id="KW-1185">Reference proteome</keyword>
<evidence type="ECO:0000256" key="4">
    <source>
        <dbReference type="SAM" id="MobiDB-lite"/>
    </source>
</evidence>
<dbReference type="Pfam" id="PF00392">
    <property type="entry name" value="GntR"/>
    <property type="match status" value="1"/>
</dbReference>
<dbReference type="InterPro" id="IPR036388">
    <property type="entry name" value="WH-like_DNA-bd_sf"/>
</dbReference>
<comment type="caution">
    <text evidence="6">The sequence shown here is derived from an EMBL/GenBank/DDBJ whole genome shotgun (WGS) entry which is preliminary data.</text>
</comment>
<organism evidence="6 7">
    <name type="scientific">Planosporangium thailandense</name>
    <dbReference type="NCBI Taxonomy" id="765197"/>
    <lineage>
        <taxon>Bacteria</taxon>
        <taxon>Bacillati</taxon>
        <taxon>Actinomycetota</taxon>
        <taxon>Actinomycetes</taxon>
        <taxon>Micromonosporales</taxon>
        <taxon>Micromonosporaceae</taxon>
        <taxon>Planosporangium</taxon>
    </lineage>
</organism>
<keyword evidence="1" id="KW-0805">Transcription regulation</keyword>
<evidence type="ECO:0000256" key="3">
    <source>
        <dbReference type="ARBA" id="ARBA00023163"/>
    </source>
</evidence>
<dbReference type="InterPro" id="IPR008920">
    <property type="entry name" value="TF_FadR/GntR_C"/>
</dbReference>
<dbReference type="Pfam" id="PF07729">
    <property type="entry name" value="FCD"/>
    <property type="match status" value="1"/>
</dbReference>
<name>A0ABX0Y4A3_9ACTN</name>
<accession>A0ABX0Y4A3</accession>
<feature type="region of interest" description="Disordered" evidence="4">
    <location>
        <begin position="210"/>
        <end position="232"/>
    </location>
</feature>
<dbReference type="InterPro" id="IPR000524">
    <property type="entry name" value="Tscrpt_reg_HTH_GntR"/>
</dbReference>
<dbReference type="Proteomes" id="UP000722989">
    <property type="component" value="Unassembled WGS sequence"/>
</dbReference>
<sequence length="232" mass="25610">MLAAERAAAILRERILDGHLPPGSPLRDVALAAELGMSRNSLREGLRLLGAEGLAVHQKHKGAVVRTLSTVDIRDIYRVRRALELGAIEESATADPSMLRTLEEAVRTEERALTDGQRVVGTAGLRFHQALVALLGSEQIDRFFRTILAQLRLAFFAMPDEVDSHRPWIPQDREICELVLSGRREQAKAAARRYLDESELMLLDAVHAAERQAARSGTVSPTSPAPTRSREV</sequence>
<dbReference type="PROSITE" id="PS50949">
    <property type="entry name" value="HTH_GNTR"/>
    <property type="match status" value="1"/>
</dbReference>
<feature type="domain" description="HTH gntR-type" evidence="5">
    <location>
        <begin position="1"/>
        <end position="68"/>
    </location>
</feature>
<evidence type="ECO:0000256" key="1">
    <source>
        <dbReference type="ARBA" id="ARBA00023015"/>
    </source>
</evidence>
<dbReference type="SUPFAM" id="SSF46785">
    <property type="entry name" value="Winged helix' DNA-binding domain"/>
    <property type="match status" value="1"/>
</dbReference>
<keyword evidence="2" id="KW-0238">DNA-binding</keyword>